<dbReference type="Gene3D" id="3.40.525.10">
    <property type="entry name" value="CRAL-TRIO lipid binding domain"/>
    <property type="match status" value="1"/>
</dbReference>
<evidence type="ECO:0000313" key="4">
    <source>
        <dbReference type="RefSeq" id="XP_011292451.1"/>
    </source>
</evidence>
<dbReference type="VEuPathDB" id="VectorBase:MDOA000373"/>
<dbReference type="PANTHER" id="PTHR10174:SF216">
    <property type="entry name" value="CRAL-TRIO DOMAIN-CONTAINING PROTEIN-RELATED"/>
    <property type="match status" value="1"/>
</dbReference>
<dbReference type="RefSeq" id="XP_011292451.1">
    <property type="nucleotide sequence ID" value="XM_011294149.2"/>
</dbReference>
<evidence type="ECO:0000259" key="1">
    <source>
        <dbReference type="PROSITE" id="PS50191"/>
    </source>
</evidence>
<dbReference type="VEuPathDB" id="VectorBase:MDOMA2_017841"/>
<gene>
    <name evidence="2" type="primary">101888511</name>
    <name evidence="4" type="synonym">LOC101888511</name>
</gene>
<keyword evidence="3" id="KW-1185">Reference proteome</keyword>
<dbReference type="Gene3D" id="1.20.5.1200">
    <property type="entry name" value="Alpha-tocopherol transfer"/>
    <property type="match status" value="1"/>
</dbReference>
<dbReference type="GO" id="GO:1902936">
    <property type="term" value="F:phosphatidylinositol bisphosphate binding"/>
    <property type="evidence" value="ECO:0007669"/>
    <property type="project" value="TreeGrafter"/>
</dbReference>
<dbReference type="Gene3D" id="1.10.8.20">
    <property type="entry name" value="N-terminal domain of phosphatidylinositol transfer protein sec14p"/>
    <property type="match status" value="1"/>
</dbReference>
<organism evidence="2">
    <name type="scientific">Musca domestica</name>
    <name type="common">House fly</name>
    <dbReference type="NCBI Taxonomy" id="7370"/>
    <lineage>
        <taxon>Eukaryota</taxon>
        <taxon>Metazoa</taxon>
        <taxon>Ecdysozoa</taxon>
        <taxon>Arthropoda</taxon>
        <taxon>Hexapoda</taxon>
        <taxon>Insecta</taxon>
        <taxon>Pterygota</taxon>
        <taxon>Neoptera</taxon>
        <taxon>Endopterygota</taxon>
        <taxon>Diptera</taxon>
        <taxon>Brachycera</taxon>
        <taxon>Muscomorpha</taxon>
        <taxon>Muscoidea</taxon>
        <taxon>Muscidae</taxon>
        <taxon>Musca</taxon>
    </lineage>
</organism>
<name>A0A1I8M1T5_MUSDO</name>
<dbReference type="InterPro" id="IPR001251">
    <property type="entry name" value="CRAL-TRIO_dom"/>
</dbReference>
<dbReference type="STRING" id="7370.A0A1I8M1T5"/>
<dbReference type="AlphaFoldDB" id="A0A1I8M1T5"/>
<proteinExistence type="predicted"/>
<sequence>MSKIRPLSAKLAENAQKELGEVPERIDEDIATLREWISKQPHLKARTDDQLLVAFLRGCKYSLEKTKQKVDNFYAMRNVVPEIYKNRFVDDKAIEILRQGCLLRLPKPLSEAGPRIHISRYGLYDTNKFGLADVVKVGTMLGEIQFREDDNAMVMGFVEIIDLKGVGAGHIFQFDAVLIKKLAVLGDKAWPYRPKGFHFVNAPSGTEKLLSIAKGLMSEKIKQRFHIHSKYESLYEYIPQECLPEEYGGSNGTIADVINTWEKKLLEYKPYFEEEAQYCTNEKLRPGRPLNSESLFGIEGSFRKLDID</sequence>
<dbReference type="InterPro" id="IPR011074">
    <property type="entry name" value="CRAL/TRIO_N_dom"/>
</dbReference>
<protein>
    <submittedName>
        <fullName evidence="4">Alpha-tocopherol transfer protein</fullName>
    </submittedName>
</protein>
<evidence type="ECO:0000313" key="2">
    <source>
        <dbReference type="EnsemblMetazoa" id="MDOA000373-PC"/>
    </source>
</evidence>
<dbReference type="CDD" id="cd00170">
    <property type="entry name" value="SEC14"/>
    <property type="match status" value="1"/>
</dbReference>
<accession>A0A1I8M1T5</accession>
<dbReference type="SUPFAM" id="SSF46938">
    <property type="entry name" value="CRAL/TRIO N-terminal domain"/>
    <property type="match status" value="1"/>
</dbReference>
<dbReference type="GO" id="GO:0016020">
    <property type="term" value="C:membrane"/>
    <property type="evidence" value="ECO:0007669"/>
    <property type="project" value="TreeGrafter"/>
</dbReference>
<dbReference type="GeneID" id="101888511"/>
<dbReference type="PROSITE" id="PS50191">
    <property type="entry name" value="CRAL_TRIO"/>
    <property type="match status" value="1"/>
</dbReference>
<dbReference type="PRINTS" id="PR00180">
    <property type="entry name" value="CRETINALDHBP"/>
</dbReference>
<dbReference type="InterPro" id="IPR036865">
    <property type="entry name" value="CRAL-TRIO_dom_sf"/>
</dbReference>
<reference evidence="2" key="1">
    <citation type="submission" date="2020-05" db="UniProtKB">
        <authorList>
            <consortium name="EnsemblMetazoa"/>
        </authorList>
    </citation>
    <scope>IDENTIFICATION</scope>
    <source>
        <strain evidence="2">Aabys</strain>
    </source>
</reference>
<dbReference type="eggNOG" id="KOG1471">
    <property type="taxonomic scope" value="Eukaryota"/>
</dbReference>
<dbReference type="EnsemblMetazoa" id="MDOA000373-RB">
    <property type="protein sequence ID" value="MDOA000373-PB"/>
    <property type="gene ID" value="MDOA000373"/>
</dbReference>
<dbReference type="Pfam" id="PF00650">
    <property type="entry name" value="CRAL_TRIO"/>
    <property type="match status" value="1"/>
</dbReference>
<dbReference type="KEGG" id="mde:101888511"/>
<evidence type="ECO:0000313" key="3">
    <source>
        <dbReference type="Proteomes" id="UP001652621"/>
    </source>
</evidence>
<dbReference type="PANTHER" id="PTHR10174">
    <property type="entry name" value="ALPHA-TOCOPHEROL TRANSFER PROTEIN-RELATED"/>
    <property type="match status" value="1"/>
</dbReference>
<dbReference type="SMART" id="SM01100">
    <property type="entry name" value="CRAL_TRIO_N"/>
    <property type="match status" value="1"/>
</dbReference>
<feature type="domain" description="CRAL-TRIO" evidence="1">
    <location>
        <begin position="90"/>
        <end position="255"/>
    </location>
</feature>
<dbReference type="EnsemblMetazoa" id="MDOA000373-RC">
    <property type="protein sequence ID" value="MDOA000373-PC"/>
    <property type="gene ID" value="MDOA000373"/>
</dbReference>
<dbReference type="OrthoDB" id="6682367at2759"/>
<reference evidence="4" key="2">
    <citation type="submission" date="2025-04" db="UniProtKB">
        <authorList>
            <consortium name="RefSeq"/>
        </authorList>
    </citation>
    <scope>IDENTIFICATION</scope>
    <source>
        <strain evidence="4">Aabys</strain>
    </source>
</reference>
<dbReference type="InterPro" id="IPR036273">
    <property type="entry name" value="CRAL/TRIO_N_dom_sf"/>
</dbReference>
<dbReference type="SUPFAM" id="SSF52087">
    <property type="entry name" value="CRAL/TRIO domain"/>
    <property type="match status" value="1"/>
</dbReference>
<dbReference type="Proteomes" id="UP001652621">
    <property type="component" value="Unplaced"/>
</dbReference>
<dbReference type="SMART" id="SM00516">
    <property type="entry name" value="SEC14"/>
    <property type="match status" value="1"/>
</dbReference>